<gene>
    <name evidence="3" type="ORF">HCI99_03290</name>
</gene>
<dbReference type="Gene3D" id="2.60.40.10">
    <property type="entry name" value="Immunoglobulins"/>
    <property type="match status" value="2"/>
</dbReference>
<comment type="caution">
    <text evidence="3">The sequence shown here is derived from an EMBL/GenBank/DDBJ whole genome shotgun (WGS) entry which is preliminary data.</text>
</comment>
<evidence type="ECO:0000313" key="3">
    <source>
        <dbReference type="EMBL" id="MBC1490841.1"/>
    </source>
</evidence>
<feature type="domain" description="Pesticidal crystal protein Cry22Aa Ig-like" evidence="1">
    <location>
        <begin position="520"/>
        <end position="587"/>
    </location>
</feature>
<evidence type="ECO:0000259" key="2">
    <source>
        <dbReference type="Pfam" id="PF20622"/>
    </source>
</evidence>
<sequence>MKSLFKIMLIILVVASQMQISIPNAKAVSKNTPSQASTMADIKKVNTFAELKAALNDATVENISIEADIAFSEDIQLNWRNVTINGNADKGVIIDAKQYTIRAKQVYTDNNRTLKIENMKALGMRAADFKFIDASRGWDVAFHNIDYNGSKLVKASNGTVNFDGQNKVKTLYENADVRHLVFKENSQYKGIAADGAKRAAFDFDGDYVDGKAIGKVRVESGADVSIVIAPQDTAGLYYFPAFDGKVYDINVAESAALKIDASGTALSFAARGAYYSTPTVNVRKDAKVEFTSRGGGEYPAINLEEASVINIHPGATFAATGNSMKGVITSVDGSRITLDNPKAYEIKNKKSHSPLFYDTKNTLFAIKEASVMTWTKTGGEYNREADNAWEKNTTTTTIEGSSSKNTESTDVDLEASFQMFQYGKISGVGKASSNEKPVINAEDRTIKVGDTFDPLEGVTAHDAEDGDLTSDIQVVRNEVNPNVPGVYEVEYSVTDSDGNTTTKTIKVTVKSNEKPVINAEDKTIKVGDTFDPKEGVTAHDAEDGDLTKDIKILKNEVNPNVPGVYEVEYSVTDSDGNTTTKTIRVTVIPKEEYLLTADEYELFGDYITGTNSANIKKVQLVVDGVVKNATVTNGESYSIWSAEFITDPNQKVEIYGLDASGKVVAKTDVIIKKIETKLTANDYDFDRHDEYITGTHSQDIVKVKVFVNGRDRMTASTNNAGKGNYKIYARQYITNFTDDVVIKGLDRKGNVIAEVKVKIVKSQTQLTASDFIMTLDESITGTASSDVKQVKLKVNGKIVNQIKTKDGQYSLYAQGLITNEDDEVIVCGYNEEGVLIKEVPVNVKYIMDGAEITANPYEIGEELITGTATGGAHKVNLVVNGKTVNHAFVQDGKYTVYARDFITNSTDKVEVVSFSKLGFEIKRAVVTITK</sequence>
<name>A0A7X0XBV8_9LIST</name>
<dbReference type="RefSeq" id="WP_185416708.1">
    <property type="nucleotide sequence ID" value="NZ_JAASTX010000003.1"/>
</dbReference>
<feature type="domain" description="Bacterial Ig" evidence="2">
    <location>
        <begin position="595"/>
        <end position="672"/>
    </location>
</feature>
<feature type="domain" description="Bacterial Ig" evidence="2">
    <location>
        <begin position="765"/>
        <end position="844"/>
    </location>
</feature>
<dbReference type="InterPro" id="IPR046776">
    <property type="entry name" value="Pectate_lyase_5"/>
</dbReference>
<evidence type="ECO:0000313" key="4">
    <source>
        <dbReference type="Proteomes" id="UP000533953"/>
    </source>
</evidence>
<dbReference type="Proteomes" id="UP000533953">
    <property type="component" value="Unassembled WGS sequence"/>
</dbReference>
<dbReference type="Pfam" id="PF20585">
    <property type="entry name" value="Pectate_lyase_5"/>
    <property type="match status" value="1"/>
</dbReference>
<protein>
    <submittedName>
        <fullName evidence="3">DUF5011 domain-containing protein</fullName>
    </submittedName>
</protein>
<dbReference type="Pfam" id="PF20622">
    <property type="entry name" value="Big_15"/>
    <property type="match status" value="4"/>
</dbReference>
<proteinExistence type="predicted"/>
<dbReference type="AlphaFoldDB" id="A0A7X0XBV8"/>
<organism evidence="3 4">
    <name type="scientific">Listeria booriae</name>
    <dbReference type="NCBI Taxonomy" id="1552123"/>
    <lineage>
        <taxon>Bacteria</taxon>
        <taxon>Bacillati</taxon>
        <taxon>Bacillota</taxon>
        <taxon>Bacilli</taxon>
        <taxon>Bacillales</taxon>
        <taxon>Listeriaceae</taxon>
        <taxon>Listeria</taxon>
    </lineage>
</organism>
<dbReference type="EMBL" id="JAASTX010000003">
    <property type="protein sequence ID" value="MBC1490841.1"/>
    <property type="molecule type" value="Genomic_DNA"/>
</dbReference>
<reference evidence="3 4" key="1">
    <citation type="submission" date="2020-03" db="EMBL/GenBank/DDBJ databases">
        <title>Soil Listeria distribution.</title>
        <authorList>
            <person name="Liao J."/>
            <person name="Wiedmann M."/>
        </authorList>
    </citation>
    <scope>NUCLEOTIDE SEQUENCE [LARGE SCALE GENOMIC DNA]</scope>
    <source>
        <strain evidence="3 4">FSL L7-1547</strain>
    </source>
</reference>
<dbReference type="InterPro" id="IPR013783">
    <property type="entry name" value="Ig-like_fold"/>
</dbReference>
<feature type="domain" description="Pesticidal crystal protein Cry22Aa Ig-like" evidence="1">
    <location>
        <begin position="442"/>
        <end position="509"/>
    </location>
</feature>
<evidence type="ECO:0000259" key="1">
    <source>
        <dbReference type="Pfam" id="PF16403"/>
    </source>
</evidence>
<dbReference type="InterPro" id="IPR046746">
    <property type="entry name" value="Big_15"/>
</dbReference>
<dbReference type="Pfam" id="PF16403">
    <property type="entry name" value="Bact_surface_Ig-like"/>
    <property type="match status" value="2"/>
</dbReference>
<feature type="domain" description="Bacterial Ig" evidence="2">
    <location>
        <begin position="851"/>
        <end position="930"/>
    </location>
</feature>
<feature type="domain" description="Bacterial Ig" evidence="2">
    <location>
        <begin position="677"/>
        <end position="760"/>
    </location>
</feature>
<dbReference type="InterPro" id="IPR032179">
    <property type="entry name" value="Cry22Aa_Ig-like"/>
</dbReference>
<accession>A0A7X0XBV8</accession>